<name>A0A6B0Y1V3_9RHOB</name>
<feature type="non-terminal residue" evidence="4">
    <location>
        <position position="363"/>
    </location>
</feature>
<dbReference type="InterPro" id="IPR002821">
    <property type="entry name" value="Hydantoinase_A"/>
</dbReference>
<dbReference type="Pfam" id="PF01968">
    <property type="entry name" value="Hydantoinase_A"/>
    <property type="match status" value="1"/>
</dbReference>
<dbReference type="GO" id="GO:0006749">
    <property type="term" value="P:glutathione metabolic process"/>
    <property type="evidence" value="ECO:0007669"/>
    <property type="project" value="TreeGrafter"/>
</dbReference>
<dbReference type="Pfam" id="PF05378">
    <property type="entry name" value="Hydant_A_N"/>
    <property type="match status" value="1"/>
</dbReference>
<sequence>MWQFWVDRGGTFTDIVARRPDGTLQTHKLLSEDPERYSDAAVQGIREVLGLASDDPIPEGAIDTVRMGTTVATNALLERKGDRTVLFITRGLRDLLRIGYQNRPRLFDLDIKLPEPLYESVVEVDERVDAGGRIVEPLDPRQVRAALSKAYGEGFRSVAVVLMHGYRFREHERRIGEMARQQGFTQVSLSHEASPLIKLVARGDTSVVDAYLSPILRRYVNRVGDALGARRGSCRSLMFMQSNGGLADATRFQGKDAILSGPAGGVVGMVRTARDAGFEKLIGFDMGGTSTDVCHHAGEYERSFETEVAGVRMRAPMMSIHTVAAGGGSILSFRQGRLQVGPESAGANPGPASYRRGGPLAVT</sequence>
<dbReference type="PANTHER" id="PTHR11365:SF23">
    <property type="entry name" value="HYPOTHETICAL 5-OXOPROLINASE (EUROFUNG)-RELATED"/>
    <property type="match status" value="1"/>
</dbReference>
<evidence type="ECO:0000259" key="3">
    <source>
        <dbReference type="Pfam" id="PF05378"/>
    </source>
</evidence>
<dbReference type="InterPro" id="IPR008040">
    <property type="entry name" value="Hydant_A_N"/>
</dbReference>
<gene>
    <name evidence="4" type="ORF">F4Y60_11605</name>
</gene>
<dbReference type="EMBL" id="VXRY01000476">
    <property type="protein sequence ID" value="MXY34708.1"/>
    <property type="molecule type" value="Genomic_DNA"/>
</dbReference>
<dbReference type="AlphaFoldDB" id="A0A6B0Y1V3"/>
<dbReference type="GO" id="GO:0017168">
    <property type="term" value="F:5-oxoprolinase (ATP-hydrolyzing) activity"/>
    <property type="evidence" value="ECO:0007669"/>
    <property type="project" value="TreeGrafter"/>
</dbReference>
<dbReference type="InterPro" id="IPR045079">
    <property type="entry name" value="Oxoprolinase-like"/>
</dbReference>
<feature type="region of interest" description="Disordered" evidence="1">
    <location>
        <begin position="340"/>
        <end position="363"/>
    </location>
</feature>
<comment type="caution">
    <text evidence="4">The sequence shown here is derived from an EMBL/GenBank/DDBJ whole genome shotgun (WGS) entry which is preliminary data.</text>
</comment>
<evidence type="ECO:0000313" key="4">
    <source>
        <dbReference type="EMBL" id="MXY34708.1"/>
    </source>
</evidence>
<evidence type="ECO:0000259" key="2">
    <source>
        <dbReference type="Pfam" id="PF01968"/>
    </source>
</evidence>
<accession>A0A6B0Y1V3</accession>
<dbReference type="GO" id="GO:0005829">
    <property type="term" value="C:cytosol"/>
    <property type="evidence" value="ECO:0007669"/>
    <property type="project" value="TreeGrafter"/>
</dbReference>
<protein>
    <submittedName>
        <fullName evidence="4">5-oxoprolinase</fullName>
    </submittedName>
</protein>
<organism evidence="4">
    <name type="scientific">Boseongicola sp. SB0664_bin_43</name>
    <dbReference type="NCBI Taxonomy" id="2604844"/>
    <lineage>
        <taxon>Bacteria</taxon>
        <taxon>Pseudomonadati</taxon>
        <taxon>Pseudomonadota</taxon>
        <taxon>Alphaproteobacteria</taxon>
        <taxon>Rhodobacterales</taxon>
        <taxon>Paracoccaceae</taxon>
        <taxon>Boseongicola</taxon>
    </lineage>
</organism>
<feature type="domain" description="Hydantoinase/oxoprolinase N-terminal" evidence="3">
    <location>
        <begin position="4"/>
        <end position="182"/>
    </location>
</feature>
<dbReference type="PANTHER" id="PTHR11365">
    <property type="entry name" value="5-OXOPROLINASE RELATED"/>
    <property type="match status" value="1"/>
</dbReference>
<proteinExistence type="predicted"/>
<feature type="domain" description="Hydantoinase A/oxoprolinase" evidence="2">
    <location>
        <begin position="202"/>
        <end position="363"/>
    </location>
</feature>
<evidence type="ECO:0000256" key="1">
    <source>
        <dbReference type="SAM" id="MobiDB-lite"/>
    </source>
</evidence>
<reference evidence="4" key="1">
    <citation type="submission" date="2019-09" db="EMBL/GenBank/DDBJ databases">
        <title>Characterisation of the sponge microbiome using genome-centric metagenomics.</title>
        <authorList>
            <person name="Engelberts J.P."/>
            <person name="Robbins S.J."/>
            <person name="De Goeij J.M."/>
            <person name="Aranda M."/>
            <person name="Bell S.C."/>
            <person name="Webster N.S."/>
        </authorList>
    </citation>
    <scope>NUCLEOTIDE SEQUENCE</scope>
    <source>
        <strain evidence="4">SB0664_bin_43</strain>
    </source>
</reference>